<accession>A0A1V0RSL4</accession>
<dbReference type="EMBL" id="CP020474">
    <property type="protein sequence ID" value="ARE84741.1"/>
    <property type="molecule type" value="Genomic_DNA"/>
</dbReference>
<organism evidence="1 2">
    <name type="scientific">Roseovarius mucosus</name>
    <dbReference type="NCBI Taxonomy" id="215743"/>
    <lineage>
        <taxon>Bacteria</taxon>
        <taxon>Pseudomonadati</taxon>
        <taxon>Pseudomonadota</taxon>
        <taxon>Alphaproteobacteria</taxon>
        <taxon>Rhodobacterales</taxon>
        <taxon>Roseobacteraceae</taxon>
        <taxon>Roseovarius</taxon>
    </lineage>
</organism>
<reference evidence="1 2" key="1">
    <citation type="submission" date="2017-03" db="EMBL/GenBank/DDBJ databases">
        <title>Genome Sequence of Roseovarius mucosus strain SMR3 Isolated from a culture of the Diatom Skeletonema marinoi.</title>
        <authorList>
            <person name="Topel M."/>
            <person name="Pinder M."/>
            <person name="Johansson O.N."/>
            <person name="Kourtchenko O."/>
            <person name="Godhe A."/>
            <person name="Clarke A.K."/>
        </authorList>
    </citation>
    <scope>NUCLEOTIDE SEQUENCE [LARGE SCALE GENOMIC DNA]</scope>
    <source>
        <strain evidence="1 2">SMR3</strain>
    </source>
</reference>
<dbReference type="AlphaFoldDB" id="A0A1V0RSL4"/>
<evidence type="ECO:0000313" key="1">
    <source>
        <dbReference type="EMBL" id="ARE84741.1"/>
    </source>
</evidence>
<name>A0A1V0RSL4_9RHOB</name>
<dbReference type="KEGG" id="rmm:ROSMUCSMR3_03279"/>
<proteinExistence type="predicted"/>
<protein>
    <submittedName>
        <fullName evidence="1">Uncharacterized protein</fullName>
    </submittedName>
</protein>
<sequence>MPYPNDLAFMPQDIEVPFVVIGLIKVNQPVCTPRSGAQRLGPSLVENGASNSTCHLLSTVCANERVDGRMPKRSEYSALFRGHEYDPTPTFKADALNQKIANARYQFI</sequence>
<keyword evidence="2" id="KW-1185">Reference proteome</keyword>
<dbReference type="RefSeq" id="WP_081507973.1">
    <property type="nucleotide sequence ID" value="NZ_CP020474.1"/>
</dbReference>
<dbReference type="Proteomes" id="UP000192273">
    <property type="component" value="Chromosome"/>
</dbReference>
<evidence type="ECO:0000313" key="2">
    <source>
        <dbReference type="Proteomes" id="UP000192273"/>
    </source>
</evidence>
<gene>
    <name evidence="1" type="ORF">ROSMUCSMR3_03279</name>
</gene>